<accession>A0A2U2BSY4</accession>
<evidence type="ECO:0000313" key="3">
    <source>
        <dbReference type="Proteomes" id="UP000245168"/>
    </source>
</evidence>
<dbReference type="GO" id="GO:0003677">
    <property type="term" value="F:DNA binding"/>
    <property type="evidence" value="ECO:0007669"/>
    <property type="project" value="UniProtKB-KW"/>
</dbReference>
<feature type="domain" description="Helix-turn-helix" evidence="1">
    <location>
        <begin position="11"/>
        <end position="58"/>
    </location>
</feature>
<dbReference type="Gene3D" id="3.90.105.50">
    <property type="match status" value="1"/>
</dbReference>
<dbReference type="AlphaFoldDB" id="A0A2U2BSY4"/>
<dbReference type="NCBIfam" id="TIGR01764">
    <property type="entry name" value="excise"/>
    <property type="match status" value="1"/>
</dbReference>
<dbReference type="EMBL" id="QEXV01000004">
    <property type="protein sequence ID" value="PWE17125.1"/>
    <property type="molecule type" value="Genomic_DNA"/>
</dbReference>
<keyword evidence="2" id="KW-0238">DNA-binding</keyword>
<proteinExistence type="predicted"/>
<dbReference type="OrthoDB" id="9801242at2"/>
<reference evidence="3" key="1">
    <citation type="submission" date="2018-05" db="EMBL/GenBank/DDBJ databases">
        <authorList>
            <person name="Liu B.-T."/>
        </authorList>
    </citation>
    <scope>NUCLEOTIDE SEQUENCE [LARGE SCALE GENOMIC DNA]</scope>
    <source>
        <strain evidence="3">WD6-1</strain>
    </source>
</reference>
<dbReference type="InterPro" id="IPR038148">
    <property type="entry name" value="Tn1545/Tn916_Xis"/>
</dbReference>
<evidence type="ECO:0000313" key="2">
    <source>
        <dbReference type="EMBL" id="PWE17125.1"/>
    </source>
</evidence>
<dbReference type="InterPro" id="IPR010093">
    <property type="entry name" value="SinI_DNA-bd"/>
</dbReference>
<dbReference type="InterPro" id="IPR041657">
    <property type="entry name" value="HTH_17"/>
</dbReference>
<keyword evidence="3" id="KW-1185">Reference proteome</keyword>
<dbReference type="SUPFAM" id="SSF46955">
    <property type="entry name" value="Putative DNA-binding domain"/>
    <property type="match status" value="1"/>
</dbReference>
<sequence length="64" mass="7186">MPMFTDVTNAMSINQAAAYAGLSRSTIYRLMQRGELQTLKIGSRRLVRKADVDALLERAVDRSK</sequence>
<name>A0A2U2BSY4_9PROT</name>
<comment type="caution">
    <text evidence="2">The sequence shown here is derived from an EMBL/GenBank/DDBJ whole genome shotgun (WGS) entry which is preliminary data.</text>
</comment>
<dbReference type="InterPro" id="IPR009061">
    <property type="entry name" value="DNA-bd_dom_put_sf"/>
</dbReference>
<protein>
    <submittedName>
        <fullName evidence="2">DNA-binding protein</fullName>
    </submittedName>
</protein>
<dbReference type="Pfam" id="PF12728">
    <property type="entry name" value="HTH_17"/>
    <property type="match status" value="1"/>
</dbReference>
<gene>
    <name evidence="2" type="ORF">DDZ18_10525</name>
</gene>
<organism evidence="2 3">
    <name type="scientific">Marinicauda salina</name>
    <dbReference type="NCBI Taxonomy" id="2135793"/>
    <lineage>
        <taxon>Bacteria</taxon>
        <taxon>Pseudomonadati</taxon>
        <taxon>Pseudomonadota</taxon>
        <taxon>Alphaproteobacteria</taxon>
        <taxon>Maricaulales</taxon>
        <taxon>Maricaulaceae</taxon>
        <taxon>Marinicauda</taxon>
    </lineage>
</organism>
<dbReference type="Proteomes" id="UP000245168">
    <property type="component" value="Unassembled WGS sequence"/>
</dbReference>
<evidence type="ECO:0000259" key="1">
    <source>
        <dbReference type="Pfam" id="PF12728"/>
    </source>
</evidence>